<dbReference type="RefSeq" id="XP_025594911.1">
    <property type="nucleotide sequence ID" value="XM_025739292.1"/>
</dbReference>
<feature type="compositionally biased region" description="Gly residues" evidence="2">
    <location>
        <begin position="343"/>
        <end position="354"/>
    </location>
</feature>
<dbReference type="GO" id="GO:0005085">
    <property type="term" value="F:guanyl-nucleotide exchange factor activity"/>
    <property type="evidence" value="ECO:0007669"/>
    <property type="project" value="InterPro"/>
</dbReference>
<evidence type="ECO:0000259" key="3">
    <source>
        <dbReference type="PROSITE" id="PS50211"/>
    </source>
</evidence>
<feature type="compositionally biased region" description="Low complexity" evidence="2">
    <location>
        <begin position="572"/>
        <end position="603"/>
    </location>
</feature>
<dbReference type="AlphaFoldDB" id="A0A316YZR0"/>
<feature type="compositionally biased region" description="Low complexity" evidence="2">
    <location>
        <begin position="619"/>
        <end position="633"/>
    </location>
</feature>
<name>A0A316YZR0_9BASI</name>
<sequence>MPASAPATGTSRARIAGGKARAAIGAHFFGDRSGSSSASGTAAGSSSSSPRGEENDVAAGYMPLHAAAPRPESDDDEPPRTAPLDGEERMVLGRGRGRGDSSNYIYGYAFFCQKRDASIRRGYFQKSIVVLSHLPYVALFDRVINLLGPLYFAHGAPMLEAFCQDVTNWPAPEPGATLSLPVLGSVLDVALPLATQGQSRETPTSPLPSPLPVQPGGAEAVILASIPATPLVSSFRELLPDMWLLWECVLLGEPILIVGPDPKQCSEAVWHLLDLIRPIPFGGDWRPFFTIHDYDFKTLVTRNKPQAGTLLGVTNPFMLQACSHWPHVLRVGKAAAKPSRHGSGSGASSGGTGLGKRASAPPAPSTPASAGGVAGGNSAGGGGPEHLAGFTSKRKRRISKDRALLKRLLELVERPNGGAAADATADALLRRYFADQTSRFLAPLNRYVSSLIPATFDLSSPSAAPQIRPFSTTAFLASLKAHGTPLAVRSRSLPTGAAVRQALYLDFLRSPNFGLWLQERLAAAEEEQWRRRVAVLEQGDVRTFAQQRGEVEALDLWTRLVAEIRSVDARLSSPSRPGPGSRWRSDTPAPDSSSSDTPGATPAVSSASTGTRHAAKTDSMSSSTSFSSALGPASASLGSMNGSASGSSSGFEEASLLAHRAKLTAQLERLGQTLSPDLQASLRLAA</sequence>
<dbReference type="InterPro" id="IPR037516">
    <property type="entry name" value="Tripartite_DENN"/>
</dbReference>
<feature type="region of interest" description="Disordered" evidence="2">
    <location>
        <begin position="570"/>
        <end position="633"/>
    </location>
</feature>
<feature type="compositionally biased region" description="Gly residues" evidence="2">
    <location>
        <begin position="372"/>
        <end position="384"/>
    </location>
</feature>
<dbReference type="GeneID" id="37266838"/>
<dbReference type="GO" id="GO:0055037">
    <property type="term" value="C:recycling endosome"/>
    <property type="evidence" value="ECO:0007669"/>
    <property type="project" value="TreeGrafter"/>
</dbReference>
<accession>A0A316YZR0</accession>
<feature type="domain" description="UDENN" evidence="3">
    <location>
        <begin position="26"/>
        <end position="527"/>
    </location>
</feature>
<dbReference type="OrthoDB" id="10265409at2759"/>
<feature type="region of interest" description="Disordered" evidence="2">
    <location>
        <begin position="333"/>
        <end position="394"/>
    </location>
</feature>
<dbReference type="PROSITE" id="PS50211">
    <property type="entry name" value="DENN"/>
    <property type="match status" value="1"/>
</dbReference>
<gene>
    <name evidence="4" type="ORF">FA09DRAFT_171056</name>
</gene>
<evidence type="ECO:0000313" key="4">
    <source>
        <dbReference type="EMBL" id="PWN94632.1"/>
    </source>
</evidence>
<evidence type="ECO:0000256" key="2">
    <source>
        <dbReference type="SAM" id="MobiDB-lite"/>
    </source>
</evidence>
<protein>
    <submittedName>
        <fullName evidence="4">DUF1630-domain-containing protein</fullName>
    </submittedName>
</protein>
<feature type="compositionally biased region" description="Low complexity" evidence="2">
    <location>
        <begin position="33"/>
        <end position="49"/>
    </location>
</feature>
<reference evidence="4 5" key="1">
    <citation type="journal article" date="2018" name="Mol. Biol. Evol.">
        <title>Broad Genomic Sampling Reveals a Smut Pathogenic Ancestry of the Fungal Clade Ustilaginomycotina.</title>
        <authorList>
            <person name="Kijpornyongpan T."/>
            <person name="Mondo S.J."/>
            <person name="Barry K."/>
            <person name="Sandor L."/>
            <person name="Lee J."/>
            <person name="Lipzen A."/>
            <person name="Pangilinan J."/>
            <person name="LaButti K."/>
            <person name="Hainaut M."/>
            <person name="Henrissat B."/>
            <person name="Grigoriev I.V."/>
            <person name="Spatafora J.W."/>
            <person name="Aime M.C."/>
        </authorList>
    </citation>
    <scope>NUCLEOTIDE SEQUENCE [LARGE SCALE GENOMIC DNA]</scope>
    <source>
        <strain evidence="4 5">MCA 4186</strain>
    </source>
</reference>
<feature type="region of interest" description="Disordered" evidence="2">
    <location>
        <begin position="29"/>
        <end position="95"/>
    </location>
</feature>
<evidence type="ECO:0000256" key="1">
    <source>
        <dbReference type="ARBA" id="ARBA00007159"/>
    </source>
</evidence>
<keyword evidence="5" id="KW-1185">Reference proteome</keyword>
<organism evidence="4 5">
    <name type="scientific">Tilletiopsis washingtonensis</name>
    <dbReference type="NCBI Taxonomy" id="58919"/>
    <lineage>
        <taxon>Eukaryota</taxon>
        <taxon>Fungi</taxon>
        <taxon>Dikarya</taxon>
        <taxon>Basidiomycota</taxon>
        <taxon>Ustilaginomycotina</taxon>
        <taxon>Exobasidiomycetes</taxon>
        <taxon>Entylomatales</taxon>
        <taxon>Entylomatales incertae sedis</taxon>
        <taxon>Tilletiopsis</taxon>
    </lineage>
</organism>
<dbReference type="InterPro" id="IPR024224">
    <property type="entry name" value="DENND6"/>
</dbReference>
<dbReference type="EMBL" id="KZ819310">
    <property type="protein sequence ID" value="PWN94632.1"/>
    <property type="molecule type" value="Genomic_DNA"/>
</dbReference>
<proteinExistence type="inferred from homology"/>
<dbReference type="PANTHER" id="PTHR13677:SF0">
    <property type="entry name" value="LD41638P"/>
    <property type="match status" value="1"/>
</dbReference>
<evidence type="ECO:0000313" key="5">
    <source>
        <dbReference type="Proteomes" id="UP000245946"/>
    </source>
</evidence>
<comment type="similarity">
    <text evidence="1">Belongs to the DENND6 family.</text>
</comment>
<dbReference type="Proteomes" id="UP000245946">
    <property type="component" value="Unassembled WGS sequence"/>
</dbReference>
<dbReference type="PANTHER" id="PTHR13677">
    <property type="entry name" value="LD41638P"/>
    <property type="match status" value="1"/>
</dbReference>